<dbReference type="SMART" id="SM00320">
    <property type="entry name" value="WD40"/>
    <property type="match status" value="6"/>
</dbReference>
<name>A0A1G4IJ52_TRYEQ</name>
<dbReference type="GO" id="GO:0034511">
    <property type="term" value="F:U3 snoRNA binding"/>
    <property type="evidence" value="ECO:0007669"/>
    <property type="project" value="InterPro"/>
</dbReference>
<evidence type="ECO:0000313" key="8">
    <source>
        <dbReference type="Proteomes" id="UP000195570"/>
    </source>
</evidence>
<dbReference type="PANTHER" id="PTHR19865">
    <property type="entry name" value="U3 SMALL NUCLEOLAR RNA INTERACTING PROTEIN 2"/>
    <property type="match status" value="1"/>
</dbReference>
<dbReference type="InterPro" id="IPR015943">
    <property type="entry name" value="WD40/YVTN_repeat-like_dom_sf"/>
</dbReference>
<sequence length="696" mass="75265">MLAKKRAERQHAITATAGGERKKELQKLKRRREESNEEAKRDGRSSERKHRLLGSERLSEDPMLLSAEDPTSVLRAIGDHVNTRLKELDFDDDIDADLFDERQRQLREEAELAAGTRSRLLASHIAEFLHKQQKKGTIESEKVESPSATDVSAVFVAHNSNAVTAVCSLGNEIVFLGDKTGAVYFVELRDNAGSTRKELLSPCLSAAVLSIAVSDTRGVRPSQRTLFERTTADVSVTSYVAVGAADGTIGIWVTDTRRHLGTLTMHRSAVTGLAFRNDTLYSGGYDEALRVWALPQMSCEDKLFGHTGRVFGLHCLRRERCATVGDDGTMRFWKVDAATQQEFTASAHFGGKVVLECVVMMNDFIVLCGAANGALLVFDVGKRKPVAVREGAHGYGFVGDGTGLESEAIAMRQKLDGSVVSETRIPNPITAVAAIPYSDTAASASYDGVVRLWRVGAASESSGKTGTGSGVPATPVVQPSSLDCLASIPVRAIVTSLYFPPTSDVLLIACSKEPRLGRWVVQRSALNSVYVVPLNQETRFKLSSRGRVEHLPTLLYGIDNDGASDEADRMEDATEGLSDAGGRGGSYRSHDEVGNGGEEGDDGTETDNSTGMFTVGEEGQMKFSMPMSNGDRYHGTKKKSKKRTPGAKGEVCAPKTSSKRSSTEAAEEERRKRKKKKDKKKGAGGGKHSTAGEEDK</sequence>
<protein>
    <submittedName>
        <fullName evidence="7">Predicted WD40 repeat protein</fullName>
    </submittedName>
</protein>
<evidence type="ECO:0000313" key="7">
    <source>
        <dbReference type="EMBL" id="SCU72554.1"/>
    </source>
</evidence>
<keyword evidence="8" id="KW-1185">Reference proteome</keyword>
<feature type="compositionally biased region" description="Basic residues" evidence="6">
    <location>
        <begin position="635"/>
        <end position="645"/>
    </location>
</feature>
<dbReference type="GO" id="GO:0032040">
    <property type="term" value="C:small-subunit processome"/>
    <property type="evidence" value="ECO:0007669"/>
    <property type="project" value="TreeGrafter"/>
</dbReference>
<feature type="compositionally biased region" description="Basic and acidic residues" evidence="6">
    <location>
        <begin position="19"/>
        <end position="46"/>
    </location>
</feature>
<evidence type="ECO:0000256" key="3">
    <source>
        <dbReference type="ARBA" id="ARBA00022737"/>
    </source>
</evidence>
<dbReference type="PANTHER" id="PTHR19865:SF0">
    <property type="entry name" value="U3 SMALL NUCLEOLAR RNA-INTERACTING PROTEIN 2"/>
    <property type="match status" value="1"/>
</dbReference>
<gene>
    <name evidence="7" type="ORF">TEOVI_000413100</name>
</gene>
<evidence type="ECO:0000256" key="5">
    <source>
        <dbReference type="PROSITE-ProRule" id="PRU00221"/>
    </source>
</evidence>
<dbReference type="EMBL" id="CZPT02001883">
    <property type="protein sequence ID" value="SCU72554.1"/>
    <property type="molecule type" value="Genomic_DNA"/>
</dbReference>
<dbReference type="InterPro" id="IPR036322">
    <property type="entry name" value="WD40_repeat_dom_sf"/>
</dbReference>
<dbReference type="PROSITE" id="PS50082">
    <property type="entry name" value="WD_REPEATS_2"/>
    <property type="match status" value="1"/>
</dbReference>
<comment type="caution">
    <text evidence="7">The sequence shown here is derived from an EMBL/GenBank/DDBJ whole genome shotgun (WGS) entry which is preliminary data.</text>
</comment>
<organism evidence="7 8">
    <name type="scientific">Trypanosoma equiperdum</name>
    <dbReference type="NCBI Taxonomy" id="5694"/>
    <lineage>
        <taxon>Eukaryota</taxon>
        <taxon>Discoba</taxon>
        <taxon>Euglenozoa</taxon>
        <taxon>Kinetoplastea</taxon>
        <taxon>Metakinetoplastina</taxon>
        <taxon>Trypanosomatida</taxon>
        <taxon>Trypanosomatidae</taxon>
        <taxon>Trypanosoma</taxon>
    </lineage>
</organism>
<feature type="region of interest" description="Disordered" evidence="6">
    <location>
        <begin position="559"/>
        <end position="696"/>
    </location>
</feature>
<proteinExistence type="predicted"/>
<dbReference type="AlphaFoldDB" id="A0A1G4IJ52"/>
<dbReference type="SUPFAM" id="SSF50978">
    <property type="entry name" value="WD40 repeat-like"/>
    <property type="match status" value="1"/>
</dbReference>
<keyword evidence="3" id="KW-0677">Repeat</keyword>
<dbReference type="Pfam" id="PF00400">
    <property type="entry name" value="WD40"/>
    <property type="match status" value="2"/>
</dbReference>
<comment type="subcellular location">
    <subcellularLocation>
        <location evidence="1">Nucleus</location>
    </subcellularLocation>
</comment>
<feature type="repeat" description="WD" evidence="5">
    <location>
        <begin position="263"/>
        <end position="292"/>
    </location>
</feature>
<dbReference type="RefSeq" id="XP_067083034.1">
    <property type="nucleotide sequence ID" value="XM_067226933.1"/>
</dbReference>
<feature type="compositionally biased region" description="Low complexity" evidence="6">
    <location>
        <begin position="655"/>
        <end position="664"/>
    </location>
</feature>
<feature type="region of interest" description="Disordered" evidence="6">
    <location>
        <begin position="1"/>
        <end position="64"/>
    </location>
</feature>
<evidence type="ECO:0000256" key="6">
    <source>
        <dbReference type="SAM" id="MobiDB-lite"/>
    </source>
</evidence>
<evidence type="ECO:0000256" key="1">
    <source>
        <dbReference type="ARBA" id="ARBA00004123"/>
    </source>
</evidence>
<dbReference type="InterPro" id="IPR001680">
    <property type="entry name" value="WD40_rpt"/>
</dbReference>
<dbReference type="Gene3D" id="2.130.10.10">
    <property type="entry name" value="YVTN repeat-like/Quinoprotein amine dehydrogenase"/>
    <property type="match status" value="1"/>
</dbReference>
<evidence type="ECO:0000256" key="2">
    <source>
        <dbReference type="ARBA" id="ARBA00022574"/>
    </source>
</evidence>
<dbReference type="InterPro" id="IPR039241">
    <property type="entry name" value="Rrp9-like"/>
</dbReference>
<dbReference type="PROSITE" id="PS50294">
    <property type="entry name" value="WD_REPEATS_REGION"/>
    <property type="match status" value="1"/>
</dbReference>
<accession>A0A1G4IJ52</accession>
<evidence type="ECO:0000256" key="4">
    <source>
        <dbReference type="ARBA" id="ARBA00023242"/>
    </source>
</evidence>
<dbReference type="GeneID" id="92378071"/>
<dbReference type="Proteomes" id="UP000195570">
    <property type="component" value="Unassembled WGS sequence"/>
</dbReference>
<reference evidence="7" key="1">
    <citation type="submission" date="2016-09" db="EMBL/GenBank/DDBJ databases">
        <authorList>
            <person name="Hebert L."/>
            <person name="Moumen B."/>
        </authorList>
    </citation>
    <scope>NUCLEOTIDE SEQUENCE [LARGE SCALE GENOMIC DNA]</scope>
    <source>
        <strain evidence="7">OVI</strain>
    </source>
</reference>
<dbReference type="VEuPathDB" id="TriTrypDB:TEOVI_000413100"/>
<keyword evidence="4" id="KW-0539">Nucleus</keyword>
<feature type="compositionally biased region" description="Basic residues" evidence="6">
    <location>
        <begin position="671"/>
        <end position="682"/>
    </location>
</feature>
<keyword evidence="2 5" id="KW-0853">WD repeat</keyword>